<organism evidence="2 3">
    <name type="scientific">Aureimonas phyllosphaerae</name>
    <dbReference type="NCBI Taxonomy" id="1166078"/>
    <lineage>
        <taxon>Bacteria</taxon>
        <taxon>Pseudomonadati</taxon>
        <taxon>Pseudomonadota</taxon>
        <taxon>Alphaproteobacteria</taxon>
        <taxon>Hyphomicrobiales</taxon>
        <taxon>Aurantimonadaceae</taxon>
        <taxon>Aureimonas</taxon>
    </lineage>
</organism>
<evidence type="ECO:0000313" key="3">
    <source>
        <dbReference type="Proteomes" id="UP000531216"/>
    </source>
</evidence>
<dbReference type="RefSeq" id="WP_175526806.1">
    <property type="nucleotide sequence ID" value="NZ_FOOA01000005.1"/>
</dbReference>
<keyword evidence="3" id="KW-1185">Reference proteome</keyword>
<sequence>MKTMGRRMASAMLVVAALLTVVPQAKRPTRALVSGRDWLMNMARAGEPWNNEAAAARLGQPIVESGSTPGSRMRLYFHYPSIETTVEVDFDTMHVVSVD</sequence>
<feature type="chain" id="PRO_5030953838" description="Peptidase propeptide and YPEB domain-containing protein" evidence="1">
    <location>
        <begin position="26"/>
        <end position="99"/>
    </location>
</feature>
<evidence type="ECO:0000256" key="1">
    <source>
        <dbReference type="SAM" id="SignalP"/>
    </source>
</evidence>
<protein>
    <recommendedName>
        <fullName evidence="4">Peptidase propeptide and YPEB domain-containing protein</fullName>
    </recommendedName>
</protein>
<feature type="signal peptide" evidence="1">
    <location>
        <begin position="1"/>
        <end position="25"/>
    </location>
</feature>
<comment type="caution">
    <text evidence="2">The sequence shown here is derived from an EMBL/GenBank/DDBJ whole genome shotgun (WGS) entry which is preliminary data.</text>
</comment>
<keyword evidence="1" id="KW-0732">Signal</keyword>
<dbReference type="Proteomes" id="UP000531216">
    <property type="component" value="Unassembled WGS sequence"/>
</dbReference>
<evidence type="ECO:0000313" key="2">
    <source>
        <dbReference type="EMBL" id="MBB3936670.1"/>
    </source>
</evidence>
<accession>A0A7W6BXS1</accession>
<evidence type="ECO:0008006" key="4">
    <source>
        <dbReference type="Google" id="ProtNLM"/>
    </source>
</evidence>
<dbReference type="EMBL" id="JACIDO010000005">
    <property type="protein sequence ID" value="MBB3936670.1"/>
    <property type="molecule type" value="Genomic_DNA"/>
</dbReference>
<dbReference type="AlphaFoldDB" id="A0A7W6BXS1"/>
<name>A0A7W6BXS1_9HYPH</name>
<gene>
    <name evidence="2" type="ORF">GGR05_002824</name>
</gene>
<reference evidence="2 3" key="1">
    <citation type="submission" date="2020-08" db="EMBL/GenBank/DDBJ databases">
        <title>Genomic Encyclopedia of Type Strains, Phase IV (KMG-IV): sequencing the most valuable type-strain genomes for metagenomic binning, comparative biology and taxonomic classification.</title>
        <authorList>
            <person name="Goeker M."/>
        </authorList>
    </citation>
    <scope>NUCLEOTIDE SEQUENCE [LARGE SCALE GENOMIC DNA]</scope>
    <source>
        <strain evidence="2 3">DSM 25024</strain>
    </source>
</reference>
<proteinExistence type="predicted"/>